<accession>A0A3N4IQA1</accession>
<evidence type="ECO:0000256" key="4">
    <source>
        <dbReference type="ARBA" id="ARBA00022692"/>
    </source>
</evidence>
<dbReference type="PROSITE" id="PS50920">
    <property type="entry name" value="SOLCAR"/>
    <property type="match status" value="3"/>
</dbReference>
<evidence type="ECO:0000256" key="5">
    <source>
        <dbReference type="ARBA" id="ARBA00022737"/>
    </source>
</evidence>
<feature type="repeat" description="Solcar" evidence="9">
    <location>
        <begin position="226"/>
        <end position="314"/>
    </location>
</feature>
<keyword evidence="6" id="KW-0999">Mitochondrion inner membrane</keyword>
<dbReference type="Gene3D" id="1.50.40.10">
    <property type="entry name" value="Mitochondrial carrier domain"/>
    <property type="match status" value="1"/>
</dbReference>
<keyword evidence="4 9" id="KW-0812">Transmembrane</keyword>
<keyword evidence="8 9" id="KW-0472">Membrane</keyword>
<feature type="transmembrane region" description="Helical" evidence="12">
    <location>
        <begin position="95"/>
        <end position="117"/>
    </location>
</feature>
<evidence type="ECO:0000256" key="11">
    <source>
        <dbReference type="SAM" id="MobiDB-lite"/>
    </source>
</evidence>
<feature type="compositionally biased region" description="Basic and acidic residues" evidence="11">
    <location>
        <begin position="52"/>
        <end position="71"/>
    </location>
</feature>
<name>A0A3N4IQA1_ASCIM</name>
<keyword evidence="6" id="KW-0496">Mitochondrion</keyword>
<proteinExistence type="inferred from homology"/>
<keyword evidence="3 10" id="KW-0813">Transport</keyword>
<dbReference type="SUPFAM" id="SSF103506">
    <property type="entry name" value="Mitochondrial carrier"/>
    <property type="match status" value="1"/>
</dbReference>
<comment type="similarity">
    <text evidence="2 10">Belongs to the mitochondrial carrier (TC 2.A.29) family.</text>
</comment>
<evidence type="ECO:0000256" key="1">
    <source>
        <dbReference type="ARBA" id="ARBA00004141"/>
    </source>
</evidence>
<dbReference type="OrthoDB" id="446044at2759"/>
<dbReference type="EMBL" id="ML119649">
    <property type="protein sequence ID" value="RPA86390.1"/>
    <property type="molecule type" value="Genomic_DNA"/>
</dbReference>
<evidence type="ECO:0000256" key="3">
    <source>
        <dbReference type="ARBA" id="ARBA00022448"/>
    </source>
</evidence>
<evidence type="ECO:0000256" key="8">
    <source>
        <dbReference type="ARBA" id="ARBA00023136"/>
    </source>
</evidence>
<keyword evidence="7 12" id="KW-1133">Transmembrane helix</keyword>
<reference evidence="13 14" key="1">
    <citation type="journal article" date="2018" name="Nat. Ecol. Evol.">
        <title>Pezizomycetes genomes reveal the molecular basis of ectomycorrhizal truffle lifestyle.</title>
        <authorList>
            <person name="Murat C."/>
            <person name="Payen T."/>
            <person name="Noel B."/>
            <person name="Kuo A."/>
            <person name="Morin E."/>
            <person name="Chen J."/>
            <person name="Kohler A."/>
            <person name="Krizsan K."/>
            <person name="Balestrini R."/>
            <person name="Da Silva C."/>
            <person name="Montanini B."/>
            <person name="Hainaut M."/>
            <person name="Levati E."/>
            <person name="Barry K.W."/>
            <person name="Belfiori B."/>
            <person name="Cichocki N."/>
            <person name="Clum A."/>
            <person name="Dockter R.B."/>
            <person name="Fauchery L."/>
            <person name="Guy J."/>
            <person name="Iotti M."/>
            <person name="Le Tacon F."/>
            <person name="Lindquist E.A."/>
            <person name="Lipzen A."/>
            <person name="Malagnac F."/>
            <person name="Mello A."/>
            <person name="Molinier V."/>
            <person name="Miyauchi S."/>
            <person name="Poulain J."/>
            <person name="Riccioni C."/>
            <person name="Rubini A."/>
            <person name="Sitrit Y."/>
            <person name="Splivallo R."/>
            <person name="Traeger S."/>
            <person name="Wang M."/>
            <person name="Zifcakova L."/>
            <person name="Wipf D."/>
            <person name="Zambonelli A."/>
            <person name="Paolocci F."/>
            <person name="Nowrousian M."/>
            <person name="Ottonello S."/>
            <person name="Baldrian P."/>
            <person name="Spatafora J.W."/>
            <person name="Henrissat B."/>
            <person name="Nagy L.G."/>
            <person name="Aury J.M."/>
            <person name="Wincker P."/>
            <person name="Grigoriev I.V."/>
            <person name="Bonfante P."/>
            <person name="Martin F.M."/>
        </authorList>
    </citation>
    <scope>NUCLEOTIDE SEQUENCE [LARGE SCALE GENOMIC DNA]</scope>
    <source>
        <strain evidence="13 14">RN42</strain>
    </source>
</reference>
<evidence type="ECO:0000256" key="2">
    <source>
        <dbReference type="ARBA" id="ARBA00006375"/>
    </source>
</evidence>
<evidence type="ECO:0000313" key="13">
    <source>
        <dbReference type="EMBL" id="RPA86390.1"/>
    </source>
</evidence>
<evidence type="ECO:0000313" key="14">
    <source>
        <dbReference type="Proteomes" id="UP000275078"/>
    </source>
</evidence>
<feature type="transmembrane region" description="Helical" evidence="12">
    <location>
        <begin position="15"/>
        <end position="35"/>
    </location>
</feature>
<dbReference type="InterPro" id="IPR018108">
    <property type="entry name" value="MCP_transmembrane"/>
</dbReference>
<protein>
    <submittedName>
        <fullName evidence="13">Mitochondrial carrier</fullName>
    </submittedName>
</protein>
<dbReference type="Proteomes" id="UP000275078">
    <property type="component" value="Unassembled WGS sequence"/>
</dbReference>
<organism evidence="13 14">
    <name type="scientific">Ascobolus immersus RN42</name>
    <dbReference type="NCBI Taxonomy" id="1160509"/>
    <lineage>
        <taxon>Eukaryota</taxon>
        <taxon>Fungi</taxon>
        <taxon>Dikarya</taxon>
        <taxon>Ascomycota</taxon>
        <taxon>Pezizomycotina</taxon>
        <taxon>Pezizomycetes</taxon>
        <taxon>Pezizales</taxon>
        <taxon>Ascobolaceae</taxon>
        <taxon>Ascobolus</taxon>
    </lineage>
</organism>
<dbReference type="GO" id="GO:0015217">
    <property type="term" value="F:ADP transmembrane transporter activity"/>
    <property type="evidence" value="ECO:0007669"/>
    <property type="project" value="TreeGrafter"/>
</dbReference>
<feature type="transmembrane region" description="Helical" evidence="12">
    <location>
        <begin position="137"/>
        <end position="162"/>
    </location>
</feature>
<dbReference type="GO" id="GO:0016020">
    <property type="term" value="C:membrane"/>
    <property type="evidence" value="ECO:0007669"/>
    <property type="project" value="UniProtKB-SubCell"/>
</dbReference>
<dbReference type="AlphaFoldDB" id="A0A3N4IQA1"/>
<feature type="repeat" description="Solcar" evidence="9">
    <location>
        <begin position="13"/>
        <end position="124"/>
    </location>
</feature>
<feature type="repeat" description="Solcar" evidence="9">
    <location>
        <begin position="134"/>
        <end position="218"/>
    </location>
</feature>
<evidence type="ECO:0000256" key="12">
    <source>
        <dbReference type="SAM" id="Phobius"/>
    </source>
</evidence>
<evidence type="ECO:0000256" key="9">
    <source>
        <dbReference type="PROSITE-ProRule" id="PRU00282"/>
    </source>
</evidence>
<comment type="subcellular location">
    <subcellularLocation>
        <location evidence="1">Membrane</location>
        <topology evidence="1">Multi-pass membrane protein</topology>
    </subcellularLocation>
</comment>
<evidence type="ECO:0000256" key="7">
    <source>
        <dbReference type="ARBA" id="ARBA00022989"/>
    </source>
</evidence>
<dbReference type="STRING" id="1160509.A0A3N4IQA1"/>
<keyword evidence="5" id="KW-0677">Repeat</keyword>
<dbReference type="Pfam" id="PF00153">
    <property type="entry name" value="Mito_carr"/>
    <property type="match status" value="3"/>
</dbReference>
<dbReference type="PANTHER" id="PTHR45939:SF1">
    <property type="entry name" value="MITOCHONDRIAL THIAMINE PYROPHOSPHATE CARRIER 1-RELATED"/>
    <property type="match status" value="1"/>
</dbReference>
<evidence type="ECO:0000256" key="10">
    <source>
        <dbReference type="RuleBase" id="RU000488"/>
    </source>
</evidence>
<feature type="region of interest" description="Disordered" evidence="11">
    <location>
        <begin position="43"/>
        <end position="71"/>
    </location>
</feature>
<sequence>MSESAEVPLPPWGDAIAGAVGAVLANAAVYPLDIVKTRLQTQIKKPATAPETNEKKDLEKGSAAEVPAHHDEHHDIYHDTLDAVKKIIGKEGLGGLYGGMFGSLLGVASTNFAYFYWYSTVRHFFQRRNRSTHLTALQELAVGAVAGALAQLFTIPVAVVTTRQQTQPKSQRKGLIETAKEIVHEDGVSGLWRGFKASLVLVSNPSITYGAYQRFHEFFFAKKPHLAAWEAFVLGAASKSIATLSTQPLIVSKVTLQSKPRPGHPKFKGFVEVLKYIVEHEGLRGLFKGLGPQLGKGLLVQGILMMSKERIEVLFIALFALLRKLRAQRLAQAAARAAAVLPK</sequence>
<dbReference type="InterPro" id="IPR023395">
    <property type="entry name" value="MCP_dom_sf"/>
</dbReference>
<keyword evidence="14" id="KW-1185">Reference proteome</keyword>
<dbReference type="InterPro" id="IPR052217">
    <property type="entry name" value="Mito/Peroxisomal_Carrier"/>
</dbReference>
<gene>
    <name evidence="13" type="ORF">BJ508DRAFT_321533</name>
</gene>
<evidence type="ECO:0000256" key="6">
    <source>
        <dbReference type="ARBA" id="ARBA00022792"/>
    </source>
</evidence>
<dbReference type="PANTHER" id="PTHR45939">
    <property type="entry name" value="PEROXISOMAL MEMBRANE PROTEIN PMP34-RELATED"/>
    <property type="match status" value="1"/>
</dbReference>